<keyword evidence="1" id="KW-0547">Nucleotide-binding</keyword>
<dbReference type="Gene3D" id="3.40.50.300">
    <property type="entry name" value="P-loop containing nucleotide triphosphate hydrolases"/>
    <property type="match status" value="1"/>
</dbReference>
<feature type="domain" description="ABC transporter" evidence="3">
    <location>
        <begin position="5"/>
        <end position="234"/>
    </location>
</feature>
<dbReference type="Proteomes" id="UP000002453">
    <property type="component" value="Chromosome"/>
</dbReference>
<name>B7IE51_THEAB</name>
<dbReference type="InterPro" id="IPR003593">
    <property type="entry name" value="AAA+_ATPase"/>
</dbReference>
<dbReference type="InterPro" id="IPR039421">
    <property type="entry name" value="Type_1_exporter"/>
</dbReference>
<dbReference type="EMBL" id="CP001185">
    <property type="protein sequence ID" value="ACJ76278.1"/>
    <property type="molecule type" value="Genomic_DNA"/>
</dbReference>
<dbReference type="AlphaFoldDB" id="B7IE51"/>
<evidence type="ECO:0000256" key="1">
    <source>
        <dbReference type="ARBA" id="ARBA00022741"/>
    </source>
</evidence>
<protein>
    <submittedName>
        <fullName evidence="4">Leukotoxin translocation ATP-binding protein LktB</fullName>
    </submittedName>
</protein>
<dbReference type="InterPro" id="IPR017871">
    <property type="entry name" value="ABC_transporter-like_CS"/>
</dbReference>
<dbReference type="GO" id="GO:0005524">
    <property type="term" value="F:ATP binding"/>
    <property type="evidence" value="ECO:0007669"/>
    <property type="project" value="UniProtKB-KW"/>
</dbReference>
<reference evidence="4 5" key="1">
    <citation type="journal article" date="2009" name="J. Bacteriol.">
        <title>The genome of Thermosipho africanus TCF52B: lateral genetic connections to the Firmicutes and Archaea.</title>
        <authorList>
            <person name="Nesboe C.L."/>
            <person name="Bapteste E."/>
            <person name="Curtis B."/>
            <person name="Dahle H."/>
            <person name="Lopez P."/>
            <person name="Macleod D."/>
            <person name="Dlutek M."/>
            <person name="Bowman S."/>
            <person name="Zhaxybayeva O."/>
            <person name="Birkeland N.-K."/>
            <person name="Doolittle W.F."/>
        </authorList>
    </citation>
    <scope>NUCLEOTIDE SEQUENCE [LARGE SCALE GENOMIC DNA]</scope>
    <source>
        <strain evidence="4 5">TCF52B</strain>
    </source>
</reference>
<proteinExistence type="predicted"/>
<accession>B7IE51</accession>
<dbReference type="PROSITE" id="PS00211">
    <property type="entry name" value="ABC_TRANSPORTER_1"/>
    <property type="match status" value="1"/>
</dbReference>
<dbReference type="PANTHER" id="PTHR24221">
    <property type="entry name" value="ATP-BINDING CASSETTE SUB-FAMILY B"/>
    <property type="match status" value="1"/>
</dbReference>
<dbReference type="Pfam" id="PF00005">
    <property type="entry name" value="ABC_tran"/>
    <property type="match status" value="1"/>
</dbReference>
<evidence type="ECO:0000256" key="2">
    <source>
        <dbReference type="ARBA" id="ARBA00022840"/>
    </source>
</evidence>
<dbReference type="InterPro" id="IPR003439">
    <property type="entry name" value="ABC_transporter-like_ATP-bd"/>
</dbReference>
<dbReference type="GO" id="GO:0016887">
    <property type="term" value="F:ATP hydrolysis activity"/>
    <property type="evidence" value="ECO:0007669"/>
    <property type="project" value="InterPro"/>
</dbReference>
<dbReference type="HOGENOM" id="CLU_000604_1_9_0"/>
<keyword evidence="5" id="KW-1185">Reference proteome</keyword>
<dbReference type="RefSeq" id="WP_004102817.1">
    <property type="nucleotide sequence ID" value="NC_011653.1"/>
</dbReference>
<organism evidence="4 5">
    <name type="scientific">Thermosipho africanus (strain TCF52B)</name>
    <dbReference type="NCBI Taxonomy" id="484019"/>
    <lineage>
        <taxon>Bacteria</taxon>
        <taxon>Thermotogati</taxon>
        <taxon>Thermotogota</taxon>
        <taxon>Thermotogae</taxon>
        <taxon>Thermotogales</taxon>
        <taxon>Fervidobacteriaceae</taxon>
        <taxon>Thermosipho</taxon>
    </lineage>
</organism>
<dbReference type="OrthoDB" id="44477at2"/>
<dbReference type="PROSITE" id="PS50893">
    <property type="entry name" value="ABC_TRANSPORTER_2"/>
    <property type="match status" value="1"/>
</dbReference>
<dbReference type="STRING" id="484019.THA_1847"/>
<keyword evidence="2 4" id="KW-0067">ATP-binding</keyword>
<evidence type="ECO:0000313" key="5">
    <source>
        <dbReference type="Proteomes" id="UP000002453"/>
    </source>
</evidence>
<gene>
    <name evidence="4" type="ordered locus">THA_1847</name>
</gene>
<sequence length="247" mass="28354">MFEKLEFINVNFSYEGRKIINNLNFEIKNGEKISIVGSSGEGKSTLIKLILRYINPDSGHILVNGKPLNSIENWYEIVGVLSQRTHIFNRSIRDNLLIAKHDATDKELYNALEFAGLSDFLKTRTLDTILGEEARNISGGERARISLARLILRNPEFVILDEPLEGVDKLVEKEVINNIKDFVEDKTLILISHRFSILSLTDEFAVLENGEIKEKGKFSEHSDKSLLKKFFKAEQELTEKFRRDEKK</sequence>
<dbReference type="SUPFAM" id="SSF52540">
    <property type="entry name" value="P-loop containing nucleoside triphosphate hydrolases"/>
    <property type="match status" value="1"/>
</dbReference>
<dbReference type="eggNOG" id="COG1132">
    <property type="taxonomic scope" value="Bacteria"/>
</dbReference>
<evidence type="ECO:0000259" key="3">
    <source>
        <dbReference type="PROSITE" id="PS50893"/>
    </source>
</evidence>
<evidence type="ECO:0000313" key="4">
    <source>
        <dbReference type="EMBL" id="ACJ76278.1"/>
    </source>
</evidence>
<dbReference type="GO" id="GO:0034040">
    <property type="term" value="F:ATPase-coupled lipid transmembrane transporter activity"/>
    <property type="evidence" value="ECO:0007669"/>
    <property type="project" value="TreeGrafter"/>
</dbReference>
<dbReference type="SMART" id="SM00382">
    <property type="entry name" value="AAA"/>
    <property type="match status" value="1"/>
</dbReference>
<dbReference type="InterPro" id="IPR027417">
    <property type="entry name" value="P-loop_NTPase"/>
</dbReference>
<dbReference type="KEGG" id="taf:THA_1847"/>
<dbReference type="PANTHER" id="PTHR24221:SF654">
    <property type="entry name" value="ATP-BINDING CASSETTE SUB-FAMILY B MEMBER 6"/>
    <property type="match status" value="1"/>
</dbReference>